<dbReference type="KEGG" id="dbc:MFMK1_000995"/>
<dbReference type="InterPro" id="IPR005856">
    <property type="entry name" value="Cys_synth"/>
</dbReference>
<protein>
    <recommendedName>
        <fullName evidence="5 13">Cysteine synthase</fullName>
        <ecNumber evidence="4 13">2.5.1.47</ecNumber>
    </recommendedName>
</protein>
<evidence type="ECO:0000256" key="5">
    <source>
        <dbReference type="ARBA" id="ARBA00019371"/>
    </source>
</evidence>
<dbReference type="SUPFAM" id="SSF53686">
    <property type="entry name" value="Tryptophan synthase beta subunit-like PLP-dependent enzymes"/>
    <property type="match status" value="1"/>
</dbReference>
<feature type="binding site" evidence="11">
    <location>
        <begin position="178"/>
        <end position="182"/>
    </location>
    <ligand>
        <name>pyridoxal 5'-phosphate</name>
        <dbReference type="ChEBI" id="CHEBI:597326"/>
    </ligand>
</feature>
<dbReference type="InterPro" id="IPR036052">
    <property type="entry name" value="TrpB-like_PALP_sf"/>
</dbReference>
<dbReference type="AlphaFoldDB" id="A0AAU0UMV6"/>
<evidence type="ECO:0000313" key="15">
    <source>
        <dbReference type="EMBL" id="WRO21199.1"/>
    </source>
</evidence>
<dbReference type="NCBIfam" id="TIGR01136">
    <property type="entry name" value="cysKM"/>
    <property type="match status" value="1"/>
</dbReference>
<feature type="modified residue" description="N6-(pyridoxal phosphate)lysine" evidence="12">
    <location>
        <position position="44"/>
    </location>
</feature>
<dbReference type="InterPro" id="IPR001216">
    <property type="entry name" value="P-phosphate_BS"/>
</dbReference>
<evidence type="ECO:0000256" key="8">
    <source>
        <dbReference type="ARBA" id="ARBA00022898"/>
    </source>
</evidence>
<evidence type="ECO:0000256" key="10">
    <source>
        <dbReference type="ARBA" id="ARBA00047931"/>
    </source>
</evidence>
<dbReference type="GO" id="GO:0004124">
    <property type="term" value="F:cysteine synthase activity"/>
    <property type="evidence" value="ECO:0007669"/>
    <property type="project" value="UniProtKB-UniRule"/>
</dbReference>
<name>A0AAU0UMV6_9FIRM</name>
<dbReference type="InterPro" id="IPR050214">
    <property type="entry name" value="Cys_Synth/Cystath_Beta-Synth"/>
</dbReference>
<evidence type="ECO:0000256" key="1">
    <source>
        <dbReference type="ARBA" id="ARBA00001933"/>
    </source>
</evidence>
<evidence type="ECO:0000256" key="6">
    <source>
        <dbReference type="ARBA" id="ARBA00022605"/>
    </source>
</evidence>
<feature type="domain" description="Tryptophan synthase beta chain-like PALP" evidence="14">
    <location>
        <begin position="7"/>
        <end position="293"/>
    </location>
</feature>
<evidence type="ECO:0000256" key="11">
    <source>
        <dbReference type="PIRSR" id="PIRSR605856-50"/>
    </source>
</evidence>
<comment type="similarity">
    <text evidence="3 13">Belongs to the cysteine synthase/cystathionine beta-synthase family.</text>
</comment>
<feature type="binding site" evidence="11">
    <location>
        <position position="266"/>
    </location>
    <ligand>
        <name>pyridoxal 5'-phosphate</name>
        <dbReference type="ChEBI" id="CHEBI:597326"/>
    </ligand>
</feature>
<evidence type="ECO:0000256" key="3">
    <source>
        <dbReference type="ARBA" id="ARBA00007103"/>
    </source>
</evidence>
<evidence type="ECO:0000256" key="13">
    <source>
        <dbReference type="RuleBase" id="RU003985"/>
    </source>
</evidence>
<feature type="binding site" evidence="11">
    <location>
        <position position="74"/>
    </location>
    <ligand>
        <name>pyridoxal 5'-phosphate</name>
        <dbReference type="ChEBI" id="CHEBI:597326"/>
    </ligand>
</feature>
<evidence type="ECO:0000256" key="2">
    <source>
        <dbReference type="ARBA" id="ARBA00004962"/>
    </source>
</evidence>
<keyword evidence="8 11" id="KW-0663">Pyridoxal phosphate</keyword>
<organism evidence="15 16">
    <name type="scientific">Metallumcola ferriviriculae</name>
    <dbReference type="NCBI Taxonomy" id="3039180"/>
    <lineage>
        <taxon>Bacteria</taxon>
        <taxon>Bacillati</taxon>
        <taxon>Bacillota</taxon>
        <taxon>Clostridia</taxon>
        <taxon>Neomoorellales</taxon>
        <taxon>Desulfitibacteraceae</taxon>
        <taxon>Metallumcola</taxon>
    </lineage>
</organism>
<dbReference type="InterPro" id="IPR001926">
    <property type="entry name" value="TrpB-like_PALP"/>
</dbReference>
<evidence type="ECO:0000313" key="16">
    <source>
        <dbReference type="Proteomes" id="UP001329915"/>
    </source>
</evidence>
<dbReference type="Gene3D" id="3.40.50.1100">
    <property type="match status" value="2"/>
</dbReference>
<keyword evidence="16" id="KW-1185">Reference proteome</keyword>
<keyword evidence="6 13" id="KW-0028">Amino-acid biosynthesis</keyword>
<keyword evidence="9 13" id="KW-0198">Cysteine biosynthesis</keyword>
<dbReference type="Proteomes" id="UP001329915">
    <property type="component" value="Chromosome"/>
</dbReference>
<dbReference type="FunFam" id="3.40.50.1100:FF:000002">
    <property type="entry name" value="Cysteine synthase"/>
    <property type="match status" value="1"/>
</dbReference>
<dbReference type="GO" id="GO:0005737">
    <property type="term" value="C:cytoplasm"/>
    <property type="evidence" value="ECO:0007669"/>
    <property type="project" value="UniProtKB-ARBA"/>
</dbReference>
<evidence type="ECO:0000259" key="14">
    <source>
        <dbReference type="Pfam" id="PF00291"/>
    </source>
</evidence>
<comment type="cofactor">
    <cofactor evidence="1 11 13">
        <name>pyridoxal 5'-phosphate</name>
        <dbReference type="ChEBI" id="CHEBI:597326"/>
    </cofactor>
</comment>
<comment type="catalytic activity">
    <reaction evidence="10 13">
        <text>O-acetyl-L-serine + hydrogen sulfide = L-cysteine + acetate</text>
        <dbReference type="Rhea" id="RHEA:14829"/>
        <dbReference type="ChEBI" id="CHEBI:29919"/>
        <dbReference type="ChEBI" id="CHEBI:30089"/>
        <dbReference type="ChEBI" id="CHEBI:35235"/>
        <dbReference type="ChEBI" id="CHEBI:58340"/>
        <dbReference type="EC" id="2.5.1.47"/>
    </reaction>
</comment>
<dbReference type="Pfam" id="PF00291">
    <property type="entry name" value="PALP"/>
    <property type="match status" value="1"/>
</dbReference>
<evidence type="ECO:0000256" key="9">
    <source>
        <dbReference type="ARBA" id="ARBA00023192"/>
    </source>
</evidence>
<dbReference type="InterPro" id="IPR000634">
    <property type="entry name" value="Ser/Thr_deHydtase_PyrdxlP-BS"/>
</dbReference>
<gene>
    <name evidence="15" type="primary">cysK</name>
    <name evidence="15" type="ORF">MFMK1_000995</name>
</gene>
<proteinExistence type="inferred from homology"/>
<dbReference type="GO" id="GO:0030170">
    <property type="term" value="F:pyridoxal phosphate binding"/>
    <property type="evidence" value="ECO:0007669"/>
    <property type="project" value="InterPro"/>
</dbReference>
<comment type="pathway">
    <text evidence="2">Amino-acid biosynthesis; L-cysteine biosynthesis; L-cysteine from L-serine: step 2/2.</text>
</comment>
<sequence>MRLVNSVTDLIGGTPIVRLNRLPGSDRAEVWVKLEYFNPSRSIKDRAAYSMISQAEVDGLIQPGAIIIEPTSGNTGIGLAMVAAAKGYRLILTMPDNMTAERINIIRAFGAQVVLTPASEKMPGAIKKAEELREQNRGSIILQQFVNKANPEIHRITTAKEIFQQVNGKLDAFVATAGTGGTITGAGEVLKELIPGCKICVVEPEGSPVLSGGEPGRHNIPGTSPGFIPQVLNTKVYDEIFLISDTDALQTSQELATKEGILVGISAGAAVHTALKVAKALGPGKKVVAIAPDTGERYLSLL</sequence>
<dbReference type="PROSITE" id="PS00901">
    <property type="entry name" value="CYS_SYNTHASE"/>
    <property type="match status" value="1"/>
</dbReference>
<dbReference type="RefSeq" id="WP_366924054.1">
    <property type="nucleotide sequence ID" value="NZ_CP121694.1"/>
</dbReference>
<dbReference type="CDD" id="cd01561">
    <property type="entry name" value="CBS_like"/>
    <property type="match status" value="1"/>
</dbReference>
<dbReference type="GO" id="GO:0006535">
    <property type="term" value="P:cysteine biosynthetic process from serine"/>
    <property type="evidence" value="ECO:0007669"/>
    <property type="project" value="UniProtKB-UniRule"/>
</dbReference>
<dbReference type="EMBL" id="CP121694">
    <property type="protein sequence ID" value="WRO21199.1"/>
    <property type="molecule type" value="Genomic_DNA"/>
</dbReference>
<dbReference type="PROSITE" id="PS00165">
    <property type="entry name" value="DEHYDRATASE_SER_THR"/>
    <property type="match status" value="1"/>
</dbReference>
<reference evidence="15 16" key="1">
    <citation type="submission" date="2023-04" db="EMBL/GenBank/DDBJ databases">
        <authorList>
            <person name="Hsu D."/>
        </authorList>
    </citation>
    <scope>NUCLEOTIDE SEQUENCE [LARGE SCALE GENOMIC DNA]</scope>
    <source>
        <strain evidence="15 16">MK1</strain>
    </source>
</reference>
<keyword evidence="7 13" id="KW-0808">Transferase</keyword>
<dbReference type="PANTHER" id="PTHR10314">
    <property type="entry name" value="CYSTATHIONINE BETA-SYNTHASE"/>
    <property type="match status" value="1"/>
</dbReference>
<evidence type="ECO:0000256" key="4">
    <source>
        <dbReference type="ARBA" id="ARBA00012681"/>
    </source>
</evidence>
<evidence type="ECO:0000256" key="12">
    <source>
        <dbReference type="PIRSR" id="PIRSR605856-51"/>
    </source>
</evidence>
<dbReference type="InterPro" id="IPR005859">
    <property type="entry name" value="CysK"/>
</dbReference>
<evidence type="ECO:0000256" key="7">
    <source>
        <dbReference type="ARBA" id="ARBA00022679"/>
    </source>
</evidence>
<accession>A0AAU0UMV6</accession>
<dbReference type="EC" id="2.5.1.47" evidence="4 13"/>
<dbReference type="FunFam" id="3.40.50.1100:FF:000067">
    <property type="entry name" value="Cysteine synthase"/>
    <property type="match status" value="1"/>
</dbReference>
<dbReference type="NCBIfam" id="TIGR01139">
    <property type="entry name" value="cysK"/>
    <property type="match status" value="1"/>
</dbReference>